<dbReference type="AlphaFoldDB" id="A0A1Y3PIV2"/>
<proteinExistence type="predicted"/>
<reference evidence="2" key="1">
    <citation type="submission" date="2016-06" db="EMBL/GenBank/DDBJ databases">
        <authorList>
            <person name="Nascimento L."/>
            <person name="Pereira R.V."/>
            <person name="Martins L.F."/>
            <person name="Quaggio R.B."/>
            <person name="Silva A.M."/>
            <person name="Setubal J.C."/>
        </authorList>
    </citation>
    <scope>NUCLEOTIDE SEQUENCE [LARGE SCALE GENOMIC DNA]</scope>
</reference>
<accession>A0A1Y3PIV2</accession>
<dbReference type="EMBL" id="LZRT01000077">
    <property type="protein sequence ID" value="OUM87291.1"/>
    <property type="molecule type" value="Genomic_DNA"/>
</dbReference>
<comment type="caution">
    <text evidence="1">The sequence shown here is derived from an EMBL/GenBank/DDBJ whole genome shotgun (WGS) entry which is preliminary data.</text>
</comment>
<gene>
    <name evidence="1" type="ORF">BAA01_09910</name>
</gene>
<sequence length="293" mass="32893">MWLDRLGGSGRIWLDYLDYAQRLFMREEQEIWLDAARFLSVFSQGQQLLQSDVLSVPLMPFFTSWVRNHQEQGKEWHGKKATFVLRKVMALEEPKEILSEVLTGMNSLFPATPIVLYVDAPRKWVKQMRALDFLQLKDVQYGGEVSVDDQDAVAMILADGLRAFAGQPVTGVVLRETEPPAVVAEYVTLYQPIWNLADHYKWLKGIQLPSTPDMQWSLGDMVHFALFPEATLEQVAAASSEGMPVGGGLNSAFWTSDVEPVPSGVPLTFGSIPADAEPERVLERLSRLRTIIG</sequence>
<dbReference type="Proteomes" id="UP000196475">
    <property type="component" value="Unassembled WGS sequence"/>
</dbReference>
<name>A0A1Y3PIV2_9BACI</name>
<organism evidence="1 2">
    <name type="scientific">Bacillus thermozeamaize</name>
    <dbReference type="NCBI Taxonomy" id="230954"/>
    <lineage>
        <taxon>Bacteria</taxon>
        <taxon>Bacillati</taxon>
        <taxon>Bacillota</taxon>
        <taxon>Bacilli</taxon>
        <taxon>Bacillales</taxon>
        <taxon>Bacillaceae</taxon>
        <taxon>Bacillus</taxon>
    </lineage>
</organism>
<evidence type="ECO:0000313" key="1">
    <source>
        <dbReference type="EMBL" id="OUM87291.1"/>
    </source>
</evidence>
<evidence type="ECO:0000313" key="2">
    <source>
        <dbReference type="Proteomes" id="UP000196475"/>
    </source>
</evidence>
<protein>
    <submittedName>
        <fullName evidence="1">Uncharacterized protein</fullName>
    </submittedName>
</protein>